<dbReference type="NCBIfam" id="NF033429">
    <property type="entry name" value="ImuA_translesion"/>
    <property type="match status" value="1"/>
</dbReference>
<evidence type="ECO:0000313" key="1">
    <source>
        <dbReference type="EMBL" id="OBV41065.1"/>
    </source>
</evidence>
<name>A0A1A7C8G9_9BURK</name>
<evidence type="ECO:0000313" key="2">
    <source>
        <dbReference type="Proteomes" id="UP000092713"/>
    </source>
</evidence>
<dbReference type="PATRIC" id="fig|1747903.4.peg.4732"/>
<dbReference type="EMBL" id="LOCQ01000040">
    <property type="protein sequence ID" value="OBV41065.1"/>
    <property type="molecule type" value="Genomic_DNA"/>
</dbReference>
<dbReference type="SUPFAM" id="SSF52540">
    <property type="entry name" value="P-loop containing nucleoside triphosphate hydrolases"/>
    <property type="match status" value="1"/>
</dbReference>
<gene>
    <name evidence="1" type="ORF">ASR47_102336</name>
</gene>
<dbReference type="InterPro" id="IPR047610">
    <property type="entry name" value="ImuA_translesion"/>
</dbReference>
<comment type="caution">
    <text evidence="1">The sequence shown here is derived from an EMBL/GenBank/DDBJ whole genome shotgun (WGS) entry which is preliminary data.</text>
</comment>
<sequence>MALLCSQVRSEFSAEVTDPLVISHVWRASELAVSREVSCSSGYPLLDGELPGAGWPRSSLVELLVQQSGIGELQLLKPLLAKLSNKQRIVLVQPPYIPHSLAFKIWGVDVTRLIWVRAPSTGDALWTTEQILKNGSCGAVVFWQNHIRSDSLRRLNLAAQGAETWFWLIRPMACATEASPASLRLGVRPAMGGVHVEVLKRRGPVSDKTLFIPLADMPTGRHPVHHENAPAVNFIPSAVTARNAPPVLV</sequence>
<proteinExistence type="predicted"/>
<reference evidence="1 2" key="1">
    <citation type="submission" date="2016-04" db="EMBL/GenBank/DDBJ databases">
        <title>Draft genome sequence of Janthinobacterium psychrotolerans sp. nov., isolated from freshwater sediments in Denmark.</title>
        <authorList>
            <person name="Gong X."/>
            <person name="Skrivergaard S."/>
            <person name="Korsgaard B.S."/>
            <person name="Schreiber L."/>
            <person name="Marshall I.P."/>
            <person name="Finster K."/>
            <person name="Schramm A."/>
        </authorList>
    </citation>
    <scope>NUCLEOTIDE SEQUENCE [LARGE SCALE GENOMIC DNA]</scope>
    <source>
        <strain evidence="1 2">S3-2</strain>
    </source>
</reference>
<dbReference type="OrthoDB" id="9811176at2"/>
<dbReference type="AlphaFoldDB" id="A0A1A7C8G9"/>
<dbReference type="Gene3D" id="3.40.50.300">
    <property type="entry name" value="P-loop containing nucleotide triphosphate hydrolases"/>
    <property type="match status" value="1"/>
</dbReference>
<protein>
    <submittedName>
        <fullName evidence="1">Protein ImuA</fullName>
    </submittedName>
</protein>
<dbReference type="Proteomes" id="UP000092713">
    <property type="component" value="Unassembled WGS sequence"/>
</dbReference>
<organism evidence="1 2">
    <name type="scientific">Janthinobacterium psychrotolerans</name>
    <dbReference type="NCBI Taxonomy" id="1747903"/>
    <lineage>
        <taxon>Bacteria</taxon>
        <taxon>Pseudomonadati</taxon>
        <taxon>Pseudomonadota</taxon>
        <taxon>Betaproteobacteria</taxon>
        <taxon>Burkholderiales</taxon>
        <taxon>Oxalobacteraceae</taxon>
        <taxon>Janthinobacterium</taxon>
    </lineage>
</organism>
<dbReference type="InterPro" id="IPR027417">
    <property type="entry name" value="P-loop_NTPase"/>
</dbReference>
<dbReference type="STRING" id="1747903.ASR47_102336"/>
<accession>A0A1A7C8G9</accession>
<keyword evidence="2" id="KW-1185">Reference proteome</keyword>